<dbReference type="Gene3D" id="3.40.50.2000">
    <property type="entry name" value="Glycogen Phosphorylase B"/>
    <property type="match status" value="1"/>
</dbReference>
<dbReference type="PANTHER" id="PTHR12526">
    <property type="entry name" value="GLYCOSYLTRANSFERASE"/>
    <property type="match status" value="1"/>
</dbReference>
<evidence type="ECO:0000313" key="2">
    <source>
        <dbReference type="Proteomes" id="UP000811844"/>
    </source>
</evidence>
<gene>
    <name evidence="1" type="ORF">G3R48_09470</name>
</gene>
<evidence type="ECO:0000313" key="1">
    <source>
        <dbReference type="EMBL" id="MBR9728206.1"/>
    </source>
</evidence>
<comment type="caution">
    <text evidence="1">The sequence shown here is derived from an EMBL/GenBank/DDBJ whole genome shotgun (WGS) entry which is preliminary data.</text>
</comment>
<dbReference type="Pfam" id="PF13692">
    <property type="entry name" value="Glyco_trans_1_4"/>
    <property type="match status" value="1"/>
</dbReference>
<dbReference type="PANTHER" id="PTHR12526:SF630">
    <property type="entry name" value="GLYCOSYLTRANSFERASE"/>
    <property type="match status" value="1"/>
</dbReference>
<accession>A0ABS5I2F6</accession>
<protein>
    <submittedName>
        <fullName evidence="1">Glycosyltransferase</fullName>
    </submittedName>
</protein>
<proteinExistence type="predicted"/>
<keyword evidence="2" id="KW-1185">Reference proteome</keyword>
<name>A0ABS5I2F6_9GAMM</name>
<dbReference type="SUPFAM" id="SSF53756">
    <property type="entry name" value="UDP-Glycosyltransferase/glycogen phosphorylase"/>
    <property type="match status" value="1"/>
</dbReference>
<reference evidence="1 2" key="1">
    <citation type="submission" date="2020-02" db="EMBL/GenBank/DDBJ databases">
        <title>Shewanella WXL01 sp. nov., a marine bacterium isolated from green algae in Luhuitou Fringing Reef (Northern South China Sea).</title>
        <authorList>
            <person name="Wang X."/>
        </authorList>
    </citation>
    <scope>NUCLEOTIDE SEQUENCE [LARGE SCALE GENOMIC DNA]</scope>
    <source>
        <strain evidence="1 2">MCCC 1A01895</strain>
    </source>
</reference>
<dbReference type="Proteomes" id="UP000811844">
    <property type="component" value="Unassembled WGS sequence"/>
</dbReference>
<sequence>MIVSFFHDHIFSVQGDKVFTSGTLDSTLWNRYFVEGVSEVIVCARKKELTESVGKIASKDNIDFVFSPSLSNPLSLVSDYKASVVKNVVKKSDFIVVRLPSEIGNKAVEYAKKFNKKVYCEVVACPFDGLSHYGTILAKMYAPLARHRMKKAVKVADGALYVTKFALQKRYPNSKLTMNASNVELREVLKESEVEINRLDRFSSRKKSRELKVGLIGTVKNDSKGVDIAIKGLVGLGVQLHVIGSGNPERYEKLAKDSNVKFCHDGFIIDKDEVFEWLDDIDIYIQPSFQEGLPRATIEAMSRGCPVLSSNAGGLEELTLPQFVHKSGDYSKFRSDMLDLIEKTCLNSVVYHSLNEASKYTSNKLESARYEFYTKAFSK</sequence>
<dbReference type="RefSeq" id="WP_153662738.1">
    <property type="nucleotide sequence ID" value="NZ_JAAIKR010000008.1"/>
</dbReference>
<organism evidence="1 2">
    <name type="scientific">Shewanella intestini</name>
    <dbReference type="NCBI Taxonomy" id="2017544"/>
    <lineage>
        <taxon>Bacteria</taxon>
        <taxon>Pseudomonadati</taxon>
        <taxon>Pseudomonadota</taxon>
        <taxon>Gammaproteobacteria</taxon>
        <taxon>Alteromonadales</taxon>
        <taxon>Shewanellaceae</taxon>
        <taxon>Shewanella</taxon>
    </lineage>
</organism>
<dbReference type="EMBL" id="JAAIKR010000008">
    <property type="protein sequence ID" value="MBR9728206.1"/>
    <property type="molecule type" value="Genomic_DNA"/>
</dbReference>